<evidence type="ECO:0000256" key="10">
    <source>
        <dbReference type="ARBA" id="ARBA00023133"/>
    </source>
</evidence>
<reference evidence="14" key="1">
    <citation type="submission" date="2016-10" db="EMBL/GenBank/DDBJ databases">
        <authorList>
            <person name="Varghese N."/>
            <person name="Submissions S."/>
        </authorList>
    </citation>
    <scope>NUCLEOTIDE SEQUENCE [LARGE SCALE GENOMIC DNA]</scope>
    <source>
        <strain evidence="14">SP</strain>
    </source>
</reference>
<dbReference type="Proteomes" id="UP000198935">
    <property type="component" value="Unassembled WGS sequence"/>
</dbReference>
<keyword evidence="9 11" id="KW-0560">Oxidoreductase</keyword>
<proteinExistence type="inferred from homology"/>
<dbReference type="Gene3D" id="3.50.50.60">
    <property type="entry name" value="FAD/NAD(P)-binding domain"/>
    <property type="match status" value="1"/>
</dbReference>
<comment type="subcellular location">
    <subcellularLocation>
        <location evidence="11">Cytoplasm</location>
    </subcellularLocation>
</comment>
<dbReference type="NCBIfam" id="NF008845">
    <property type="entry name" value="PRK11883.1-5"/>
    <property type="match status" value="1"/>
</dbReference>
<evidence type="ECO:0000259" key="12">
    <source>
        <dbReference type="Pfam" id="PF01593"/>
    </source>
</evidence>
<organism evidence="13 14">
    <name type="scientific">Evansella caseinilytica</name>
    <dbReference type="NCBI Taxonomy" id="1503961"/>
    <lineage>
        <taxon>Bacteria</taxon>
        <taxon>Bacillati</taxon>
        <taxon>Bacillota</taxon>
        <taxon>Bacilli</taxon>
        <taxon>Bacillales</taxon>
        <taxon>Bacillaceae</taxon>
        <taxon>Evansella</taxon>
    </lineage>
</organism>
<dbReference type="STRING" id="1503961.SAMN05421736_10236"/>
<evidence type="ECO:0000313" key="13">
    <source>
        <dbReference type="EMBL" id="SDY46580.1"/>
    </source>
</evidence>
<gene>
    <name evidence="13" type="ORF">SAMN05421736_10236</name>
</gene>
<evidence type="ECO:0000256" key="9">
    <source>
        <dbReference type="ARBA" id="ARBA00023002"/>
    </source>
</evidence>
<dbReference type="SUPFAM" id="SSF51905">
    <property type="entry name" value="FAD/NAD(P)-binding domain"/>
    <property type="match status" value="1"/>
</dbReference>
<evidence type="ECO:0000256" key="11">
    <source>
        <dbReference type="RuleBase" id="RU364052"/>
    </source>
</evidence>
<dbReference type="EC" id="1.3.3.15" evidence="5 11"/>
<dbReference type="NCBIfam" id="TIGR00562">
    <property type="entry name" value="proto_IX_ox"/>
    <property type="match status" value="1"/>
</dbReference>
<evidence type="ECO:0000256" key="6">
    <source>
        <dbReference type="ARBA" id="ARBA00019046"/>
    </source>
</evidence>
<evidence type="ECO:0000256" key="5">
    <source>
        <dbReference type="ARBA" id="ARBA00012402"/>
    </source>
</evidence>
<protein>
    <recommendedName>
        <fullName evidence="6 11">Coproporphyrinogen III oxidase</fullName>
        <ecNumber evidence="5 11">1.3.3.15</ecNumber>
    </recommendedName>
</protein>
<dbReference type="PANTHER" id="PTHR42923">
    <property type="entry name" value="PROTOPORPHYRINOGEN OXIDASE"/>
    <property type="match status" value="1"/>
</dbReference>
<keyword evidence="7 11" id="KW-0285">Flavoprotein</keyword>
<keyword evidence="11" id="KW-0963">Cytoplasm</keyword>
<comment type="similarity">
    <text evidence="4 11">Belongs to the protoporphyrinogen/coproporphyrinogen oxidase family. Coproporphyrinogen III oxidase subfamily.</text>
</comment>
<sequence length="473" mass="52015">MNSKRIAVVGGGLTGLSAAYYLQKEIGEKGLDMEFTLYEASARLGGKIKTDYTDGFVIELGPDSFLARKQSASILAKEVGLGSTLVHNSSGQSYILHEGKLYPMPGGAIMGIPTQWGPFLKTRLFTPLGKIRAAGDLFFPKTMKDGKDVSLGTFFRSRLGNEVVDRLIEPLLSGIYAGDIDKLSLQATFPHFQQLEEKYRSLILGMKSNIAKQQSGAQPAQKKGKGKGMFLSLTGGLQSLVDGVENKLEKGVVQKNKQLVEVTKNGSSYRLRFDDGDVDEADCLIFATPHHVTYRLLKQYSFAEFLHQIPSTSVATVALAYRHDALKKDIDGSGFVVSKKSKYSITACTWTHRKWAHSSPEGYALLRGYVGRAGDEAIVEKSDDEIVSAVLKDLNQMMEIDGQPQFYRITRWKKSMPQYEVGHLDSLKRVYEGVGRELPGVFLTGASYGGIGLPDCIDQGKRTAEKVIHHLGE</sequence>
<dbReference type="InterPro" id="IPR036188">
    <property type="entry name" value="FAD/NAD-bd_sf"/>
</dbReference>
<evidence type="ECO:0000256" key="7">
    <source>
        <dbReference type="ARBA" id="ARBA00022630"/>
    </source>
</evidence>
<comment type="pathway">
    <text evidence="3 11">Porphyrin-containing compound metabolism; protoheme biosynthesis.</text>
</comment>
<evidence type="ECO:0000256" key="8">
    <source>
        <dbReference type="ARBA" id="ARBA00022827"/>
    </source>
</evidence>
<dbReference type="GO" id="GO:0006783">
    <property type="term" value="P:heme biosynthetic process"/>
    <property type="evidence" value="ECO:0007669"/>
    <property type="project" value="UniProtKB-UniRule"/>
</dbReference>
<evidence type="ECO:0000256" key="1">
    <source>
        <dbReference type="ARBA" id="ARBA00001755"/>
    </source>
</evidence>
<dbReference type="GO" id="GO:0004729">
    <property type="term" value="F:oxygen-dependent protoporphyrinogen oxidase activity"/>
    <property type="evidence" value="ECO:0007669"/>
    <property type="project" value="UniProtKB-UniRule"/>
</dbReference>
<dbReference type="Gene3D" id="1.10.3110.10">
    <property type="entry name" value="protoporphyrinogen ix oxidase, domain 3"/>
    <property type="match status" value="1"/>
</dbReference>
<evidence type="ECO:0000313" key="14">
    <source>
        <dbReference type="Proteomes" id="UP000198935"/>
    </source>
</evidence>
<keyword evidence="14" id="KW-1185">Reference proteome</keyword>
<dbReference type="EMBL" id="FNPI01000002">
    <property type="protein sequence ID" value="SDY46580.1"/>
    <property type="molecule type" value="Genomic_DNA"/>
</dbReference>
<feature type="domain" description="Amine oxidase" evidence="12">
    <location>
        <begin position="13"/>
        <end position="468"/>
    </location>
</feature>
<keyword evidence="8 11" id="KW-0274">FAD</keyword>
<dbReference type="GO" id="GO:0005737">
    <property type="term" value="C:cytoplasm"/>
    <property type="evidence" value="ECO:0007669"/>
    <property type="project" value="UniProtKB-SubCell"/>
</dbReference>
<name>A0A1H3K2Y3_9BACI</name>
<dbReference type="Pfam" id="PF01593">
    <property type="entry name" value="Amino_oxidase"/>
    <property type="match status" value="1"/>
</dbReference>
<keyword evidence="10 11" id="KW-0350">Heme biosynthesis</keyword>
<dbReference type="InterPro" id="IPR050464">
    <property type="entry name" value="Zeta_carotene_desat/Oxidored"/>
</dbReference>
<comment type="cofactor">
    <cofactor evidence="2 11">
        <name>FAD</name>
        <dbReference type="ChEBI" id="CHEBI:57692"/>
    </cofactor>
</comment>
<dbReference type="OrthoDB" id="9805195at2"/>
<evidence type="ECO:0000256" key="2">
    <source>
        <dbReference type="ARBA" id="ARBA00001974"/>
    </source>
</evidence>
<comment type="function">
    <text evidence="11">Involved in coproporphyrin-dependent heme b biosynthesis. Catalyzes the oxidation of coproporphyrinogen III to coproporphyrin III.</text>
</comment>
<dbReference type="UniPathway" id="UPA00252"/>
<dbReference type="SUPFAM" id="SSF54373">
    <property type="entry name" value="FAD-linked reductases, C-terminal domain"/>
    <property type="match status" value="1"/>
</dbReference>
<comment type="catalytic activity">
    <reaction evidence="1">
        <text>coproporphyrinogen III + 3 O2 = coproporphyrin III + 3 H2O2</text>
        <dbReference type="Rhea" id="RHEA:43436"/>
        <dbReference type="ChEBI" id="CHEBI:15379"/>
        <dbReference type="ChEBI" id="CHEBI:16240"/>
        <dbReference type="ChEBI" id="CHEBI:57309"/>
        <dbReference type="ChEBI" id="CHEBI:131725"/>
        <dbReference type="EC" id="1.3.3.15"/>
    </reaction>
    <physiologicalReaction direction="left-to-right" evidence="1">
        <dbReference type="Rhea" id="RHEA:43437"/>
    </physiologicalReaction>
</comment>
<dbReference type="PANTHER" id="PTHR42923:SF3">
    <property type="entry name" value="PROTOPORPHYRINOGEN OXIDASE"/>
    <property type="match status" value="1"/>
</dbReference>
<dbReference type="InterPro" id="IPR002937">
    <property type="entry name" value="Amino_oxidase"/>
</dbReference>
<dbReference type="Gene3D" id="3.90.660.20">
    <property type="entry name" value="Protoporphyrinogen oxidase, mitochondrial, domain 2"/>
    <property type="match status" value="1"/>
</dbReference>
<evidence type="ECO:0000256" key="3">
    <source>
        <dbReference type="ARBA" id="ARBA00004744"/>
    </source>
</evidence>
<dbReference type="InterPro" id="IPR004572">
    <property type="entry name" value="Protoporphyrinogen_oxidase"/>
</dbReference>
<accession>A0A1H3K2Y3</accession>
<dbReference type="AlphaFoldDB" id="A0A1H3K2Y3"/>
<evidence type="ECO:0000256" key="4">
    <source>
        <dbReference type="ARBA" id="ARBA00008310"/>
    </source>
</evidence>